<dbReference type="Proteomes" id="UP000769766">
    <property type="component" value="Unassembled WGS sequence"/>
</dbReference>
<evidence type="ECO:0000313" key="2">
    <source>
        <dbReference type="EMBL" id="MBI2876500.1"/>
    </source>
</evidence>
<evidence type="ECO:0000313" key="3">
    <source>
        <dbReference type="Proteomes" id="UP000769766"/>
    </source>
</evidence>
<keyword evidence="1" id="KW-0472">Membrane</keyword>
<reference evidence="2" key="1">
    <citation type="submission" date="2020-07" db="EMBL/GenBank/DDBJ databases">
        <title>Huge and variable diversity of episymbiotic CPR bacteria and DPANN archaea in groundwater ecosystems.</title>
        <authorList>
            <person name="He C.Y."/>
            <person name="Keren R."/>
            <person name="Whittaker M."/>
            <person name="Farag I.F."/>
            <person name="Doudna J."/>
            <person name="Cate J.H.D."/>
            <person name="Banfield J.F."/>
        </authorList>
    </citation>
    <scope>NUCLEOTIDE SEQUENCE</scope>
    <source>
        <strain evidence="2">NC_groundwater_672_Ag_B-0.1um_62_36</strain>
    </source>
</reference>
<sequence length="86" mass="9414">MKHDDHGSHAAVAEVVEEVGTKDPLGLETENIVQDLASGAQYIQKGGWVFLLLLAIILFITLRNLAQVFDTSLTEVLINVLKELLS</sequence>
<name>A0A932CN76_UNCTE</name>
<dbReference type="AlphaFoldDB" id="A0A932CN76"/>
<accession>A0A932CN76</accession>
<feature type="transmembrane region" description="Helical" evidence="1">
    <location>
        <begin position="48"/>
        <end position="66"/>
    </location>
</feature>
<keyword evidence="1" id="KW-0812">Transmembrane</keyword>
<evidence type="ECO:0000256" key="1">
    <source>
        <dbReference type="SAM" id="Phobius"/>
    </source>
</evidence>
<organism evidence="2 3">
    <name type="scientific">Tectimicrobiota bacterium</name>
    <dbReference type="NCBI Taxonomy" id="2528274"/>
    <lineage>
        <taxon>Bacteria</taxon>
        <taxon>Pseudomonadati</taxon>
        <taxon>Nitrospinota/Tectimicrobiota group</taxon>
        <taxon>Candidatus Tectimicrobiota</taxon>
    </lineage>
</organism>
<comment type="caution">
    <text evidence="2">The sequence shown here is derived from an EMBL/GenBank/DDBJ whole genome shotgun (WGS) entry which is preliminary data.</text>
</comment>
<proteinExistence type="predicted"/>
<protein>
    <submittedName>
        <fullName evidence="2">Uncharacterized protein</fullName>
    </submittedName>
</protein>
<keyword evidence="1" id="KW-1133">Transmembrane helix</keyword>
<dbReference type="EMBL" id="JACPRF010000196">
    <property type="protein sequence ID" value="MBI2876500.1"/>
    <property type="molecule type" value="Genomic_DNA"/>
</dbReference>
<gene>
    <name evidence="2" type="ORF">HYY20_06430</name>
</gene>